<reference evidence="2 3" key="1">
    <citation type="submission" date="2024-09" db="EMBL/GenBank/DDBJ databases">
        <authorList>
            <person name="Sun Q."/>
            <person name="Mori K."/>
        </authorList>
    </citation>
    <scope>NUCLEOTIDE SEQUENCE [LARGE SCALE GENOMIC DNA]</scope>
    <source>
        <strain evidence="2 3">TBRC 0563</strain>
    </source>
</reference>
<proteinExistence type="predicted"/>
<keyword evidence="2" id="KW-0378">Hydrolase</keyword>
<dbReference type="InterPro" id="IPR000801">
    <property type="entry name" value="Esterase-like"/>
</dbReference>
<evidence type="ECO:0000313" key="3">
    <source>
        <dbReference type="Proteomes" id="UP001589627"/>
    </source>
</evidence>
<dbReference type="RefSeq" id="WP_378213041.1">
    <property type="nucleotide sequence ID" value="NZ_JBHLZP010000831.1"/>
</dbReference>
<dbReference type="Pfam" id="PF00756">
    <property type="entry name" value="Esterase"/>
    <property type="match status" value="1"/>
</dbReference>
<dbReference type="Gene3D" id="3.40.50.1820">
    <property type="entry name" value="alpha/beta hydrolase"/>
    <property type="match status" value="1"/>
</dbReference>
<dbReference type="InterPro" id="IPR050583">
    <property type="entry name" value="Mycobacterial_A85_antigen"/>
</dbReference>
<comment type="caution">
    <text evidence="2">The sequence shown here is derived from an EMBL/GenBank/DDBJ whole genome shotgun (WGS) entry which is preliminary data.</text>
</comment>
<gene>
    <name evidence="2" type="ORF">ACFFNX_47645</name>
</gene>
<dbReference type="SUPFAM" id="SSF53474">
    <property type="entry name" value="alpha/beta-Hydrolases"/>
    <property type="match status" value="1"/>
</dbReference>
<dbReference type="EMBL" id="JBHLZP010000831">
    <property type="protein sequence ID" value="MFB9839847.1"/>
    <property type="molecule type" value="Genomic_DNA"/>
</dbReference>
<dbReference type="GO" id="GO:0016787">
    <property type="term" value="F:hydrolase activity"/>
    <property type="evidence" value="ECO:0007669"/>
    <property type="project" value="UniProtKB-KW"/>
</dbReference>
<protein>
    <submittedName>
        <fullName evidence="2">Alpha/beta hydrolase</fullName>
    </submittedName>
</protein>
<evidence type="ECO:0000256" key="1">
    <source>
        <dbReference type="SAM" id="MobiDB-lite"/>
    </source>
</evidence>
<name>A0ABV5YXN4_9ACTN</name>
<evidence type="ECO:0000313" key="2">
    <source>
        <dbReference type="EMBL" id="MFB9839847.1"/>
    </source>
</evidence>
<keyword evidence="3" id="KW-1185">Reference proteome</keyword>
<sequence>MTDRRDSACIVSKHRKSHHRGRRLAGLSLWAGTLVLALGTAYASVNVGAHHGSSADTRGVRETDTPSPARPGLSRIDITDPADHKSYGVYVWRPDVPETRTLPVLYFLHGVPSDPETIVRYEGLADQVRSYIAHGGTPFVLAVPDGNGSHHDDTEWANAADGSDRIEDRVLDEVVPAVEGAHRRDAAHRAIAGFSMGGYGSMNLALRHPDVFGAVASISGYFHVDDPSHMFADRPDLIAANRPDEHIASARRVRVFLSAAEDETNPVVDGEPQRFKKLLDDAGVPATFVERPGGHDWDYVRSVLPDAFAFLARGWTAADATR</sequence>
<feature type="region of interest" description="Disordered" evidence="1">
    <location>
        <begin position="49"/>
        <end position="74"/>
    </location>
</feature>
<dbReference type="Proteomes" id="UP001589627">
    <property type="component" value="Unassembled WGS sequence"/>
</dbReference>
<organism evidence="2 3">
    <name type="scientific">Actinoallomurus acaciae</name>
    <dbReference type="NCBI Taxonomy" id="502577"/>
    <lineage>
        <taxon>Bacteria</taxon>
        <taxon>Bacillati</taxon>
        <taxon>Actinomycetota</taxon>
        <taxon>Actinomycetes</taxon>
        <taxon>Streptosporangiales</taxon>
        <taxon>Thermomonosporaceae</taxon>
        <taxon>Actinoallomurus</taxon>
    </lineage>
</organism>
<dbReference type="PANTHER" id="PTHR48098:SF1">
    <property type="entry name" value="DIACYLGLYCEROL ACYLTRANSFERASE_MYCOLYLTRANSFERASE AG85A"/>
    <property type="match status" value="1"/>
</dbReference>
<dbReference type="PANTHER" id="PTHR48098">
    <property type="entry name" value="ENTEROCHELIN ESTERASE-RELATED"/>
    <property type="match status" value="1"/>
</dbReference>
<accession>A0ABV5YXN4</accession>
<dbReference type="InterPro" id="IPR029058">
    <property type="entry name" value="AB_hydrolase_fold"/>
</dbReference>